<evidence type="ECO:0000256" key="5">
    <source>
        <dbReference type="ARBA" id="ARBA00023136"/>
    </source>
</evidence>
<keyword evidence="9" id="KW-0675">Receptor</keyword>
<evidence type="ECO:0000256" key="7">
    <source>
        <dbReference type="PROSITE-ProRule" id="PRU01360"/>
    </source>
</evidence>
<dbReference type="SUPFAM" id="SSF56935">
    <property type="entry name" value="Porins"/>
    <property type="match status" value="1"/>
</dbReference>
<dbReference type="OrthoDB" id="9768177at2"/>
<dbReference type="Proteomes" id="UP000002215">
    <property type="component" value="Chromosome"/>
</dbReference>
<evidence type="ECO:0000256" key="6">
    <source>
        <dbReference type="ARBA" id="ARBA00023237"/>
    </source>
</evidence>
<dbReference type="Gene3D" id="2.40.170.20">
    <property type="entry name" value="TonB-dependent receptor, beta-barrel domain"/>
    <property type="match status" value="1"/>
</dbReference>
<dbReference type="SUPFAM" id="SSF49464">
    <property type="entry name" value="Carboxypeptidase regulatory domain-like"/>
    <property type="match status" value="1"/>
</dbReference>
<name>A0A979G859_CHIPD</name>
<evidence type="ECO:0000256" key="1">
    <source>
        <dbReference type="ARBA" id="ARBA00004571"/>
    </source>
</evidence>
<keyword evidence="6 7" id="KW-0998">Cell outer membrane</keyword>
<dbReference type="Pfam" id="PF13715">
    <property type="entry name" value="CarbopepD_reg_2"/>
    <property type="match status" value="1"/>
</dbReference>
<comment type="subcellular location">
    <subcellularLocation>
        <location evidence="1 7">Cell outer membrane</location>
        <topology evidence="1 7">Multi-pass membrane protein</topology>
    </subcellularLocation>
</comment>
<evidence type="ECO:0000259" key="8">
    <source>
        <dbReference type="Pfam" id="PF07715"/>
    </source>
</evidence>
<keyword evidence="4 7" id="KW-0812">Transmembrane</keyword>
<keyword evidence="5 7" id="KW-0472">Membrane</keyword>
<reference evidence="10" key="1">
    <citation type="submission" date="2009-08" db="EMBL/GenBank/DDBJ databases">
        <title>The complete genome of Chitinophaga pinensis DSM 2588.</title>
        <authorList>
            <consortium name="US DOE Joint Genome Institute (JGI-PGF)"/>
            <person name="Lucas S."/>
            <person name="Copeland A."/>
            <person name="Lapidus A."/>
            <person name="Glavina del Rio T."/>
            <person name="Dalin E."/>
            <person name="Tice H."/>
            <person name="Bruce D."/>
            <person name="Goodwin L."/>
            <person name="Pitluck S."/>
            <person name="Kyrpides N."/>
            <person name="Mavromatis K."/>
            <person name="Ivanova N."/>
            <person name="Mikhailova N."/>
            <person name="Sims D."/>
            <person name="Meinche L."/>
            <person name="Brettin T."/>
            <person name="Detter J.C."/>
            <person name="Han C."/>
            <person name="Larimer F."/>
            <person name="Land M."/>
            <person name="Hauser L."/>
            <person name="Markowitz V."/>
            <person name="Cheng J.-F."/>
            <person name="Hugenholtz P."/>
            <person name="Woyke T."/>
            <person name="Wu D."/>
            <person name="Spring S."/>
            <person name="Klenk H.-P."/>
            <person name="Eisen J.A."/>
        </authorList>
    </citation>
    <scope>NUCLEOTIDE SEQUENCE [LARGE SCALE GENOMIC DNA]</scope>
    <source>
        <strain evidence="10">ATCC 43595 / DSM 2588 / LMG 13176 / NBRC 15968 / NCIMB 11800 / UQM 2034</strain>
    </source>
</reference>
<dbReference type="Gene3D" id="2.60.40.1120">
    <property type="entry name" value="Carboxypeptidase-like, regulatory domain"/>
    <property type="match status" value="1"/>
</dbReference>
<dbReference type="KEGG" id="cpi:Cpin_5113"/>
<dbReference type="InterPro" id="IPR023997">
    <property type="entry name" value="TonB-dep_OMP_SusC/RagA_CS"/>
</dbReference>
<protein>
    <submittedName>
        <fullName evidence="9">TonB-dependent receptor plug</fullName>
    </submittedName>
</protein>
<evidence type="ECO:0000256" key="2">
    <source>
        <dbReference type="ARBA" id="ARBA00022448"/>
    </source>
</evidence>
<dbReference type="PROSITE" id="PS52016">
    <property type="entry name" value="TONB_DEPENDENT_REC_3"/>
    <property type="match status" value="1"/>
</dbReference>
<dbReference type="AlphaFoldDB" id="A0A979G859"/>
<dbReference type="InterPro" id="IPR037066">
    <property type="entry name" value="Plug_dom_sf"/>
</dbReference>
<accession>A0A979G859</accession>
<reference evidence="9 10" key="2">
    <citation type="journal article" date="2010" name="Stand. Genomic Sci.">
        <title>Complete genome sequence of Chitinophaga pinensis type strain (UQM 2034).</title>
        <authorList>
            <person name="Glavina Del Rio T."/>
            <person name="Abt B."/>
            <person name="Spring S."/>
            <person name="Lapidus A."/>
            <person name="Nolan M."/>
            <person name="Tice H."/>
            <person name="Copeland A."/>
            <person name="Cheng J.F."/>
            <person name="Chen F."/>
            <person name="Bruce D."/>
            <person name="Goodwin L."/>
            <person name="Pitluck S."/>
            <person name="Ivanova N."/>
            <person name="Mavromatis K."/>
            <person name="Mikhailova N."/>
            <person name="Pati A."/>
            <person name="Chen A."/>
            <person name="Palaniappan K."/>
            <person name="Land M."/>
            <person name="Hauser L."/>
            <person name="Chang Y.J."/>
            <person name="Jeffries C.D."/>
            <person name="Chain P."/>
            <person name="Saunders E."/>
            <person name="Detter J.C."/>
            <person name="Brettin T."/>
            <person name="Rohde M."/>
            <person name="Goker M."/>
            <person name="Bristow J."/>
            <person name="Eisen J.A."/>
            <person name="Markowitz V."/>
            <person name="Hugenholtz P."/>
            <person name="Kyrpides N.C."/>
            <person name="Klenk H.P."/>
            <person name="Lucas S."/>
        </authorList>
    </citation>
    <scope>NUCLEOTIDE SEQUENCE [LARGE SCALE GENOMIC DNA]</scope>
    <source>
        <strain evidence="10">ATCC 43595 / DSM 2588 / LMG 13176 / NBRC 15968 / NCIMB 11800 / UQM 2034</strain>
    </source>
</reference>
<gene>
    <name evidence="9" type="ordered locus">Cpin_5113</name>
</gene>
<proteinExistence type="inferred from homology"/>
<dbReference type="EMBL" id="CP001699">
    <property type="protein sequence ID" value="ACU62545.1"/>
    <property type="molecule type" value="Genomic_DNA"/>
</dbReference>
<comment type="similarity">
    <text evidence="7">Belongs to the TonB-dependent receptor family.</text>
</comment>
<sequence length="1102" mass="120569">MNNIVPGKGMPIPFSKLFMIMKLIIPLMLVAVLHVSGASYGQKVTINKKKAALTDIFKAISEQTGREFIANPNLLANTFPVDVNVKNKEISEFLPELLNKQGLAYSVVNNVIVITRDPKLLHGLANSLIMGTEPPKVIKGWVTDMTGVRLPGATVSLKGTNKGATTDANGYFEIRSELAGDSAEVVVSYTGFITKVARIKHAMPTLIYLRASTSELDQVQVIAYGTTTKRFSTGNVATVTAAEIERSPVSNPLLALAGRVSGLVINQVNGLPGGAVNVQLRGFNSISGSSAPLYIIDGVPFKGGGYSSINFALDGGNLLDFVNPADIASVDVLKDADATSIYGSRGANGVILITTKKGKPGRMRSNVTAYTGISKVTRKPEYMNLQEYLQMRREAMANDGVRPGPADYDVNGTWDTTKYTDWQQRIMGGNAHVSDVQGSVSGGNNQVQYLVGGGYHRESPVMPTDGSSRKGSAHFNITGTSEDNKFSVNAGGYYVSNNNDIPPIDPTGSVRDLPPNAPEPFNHDGTLNWENGTFGNPYSSLLQPYLGRSNNINGNITLSYRPIKGLDIKVAGGYQNTAIKEYTGTPLYIINPYLTGNKIASARYGTSNYNIWNIEPQVTYNFRFGKGNVETLLGETFRHELNESLIQSGSNYVSDALLKNPAAAATLINESSGMSENAYNATFGRVKYTWDSKYILTLNGRYDGSSRFGPANRFHFFWSAGGAWIFTQEKAVKALVPFLSFGKLRGSYGTTGNDAAGDYAFLDLYRSIPYPYQGSNGLQPQALFNAALQWEATRKIEGAIDLGFLEDKILVTASYYTNRSNNQLQNLPLSAVTGFSSIRSNIPAIIRNNGWEFELRTTNIKSKDFDWSTSLNIALPRNTLVSYPGVGPDDPTFIIGKPLGTIRVYEYAGVDPQTGVYTFYDKERKKVTSPVDRTKILDAVSVKYYGGFQNSLRYKGWTADFLLQFEDHTVRNPLINGTFPPGFQGNQLKSRALGRWQQPGDVTDIPKYTQSILGFLPWALYAKNSDLAYSRAPFLRLKNVSIAYQLPASLMKKLRLQQVSVFAQGQNLLTFSKKEFRDFDPEADAINFGPLKTFTGGLKVNL</sequence>
<keyword evidence="3 7" id="KW-1134">Transmembrane beta strand</keyword>
<dbReference type="InterPro" id="IPR008969">
    <property type="entry name" value="CarboxyPept-like_regulatory"/>
</dbReference>
<keyword evidence="2 7" id="KW-0813">Transport</keyword>
<dbReference type="InterPro" id="IPR012910">
    <property type="entry name" value="Plug_dom"/>
</dbReference>
<organism evidence="9 10">
    <name type="scientific">Chitinophaga pinensis (strain ATCC 43595 / DSM 2588 / LMG 13176 / NBRC 15968 / NCIMB 11800 / UQM 2034)</name>
    <dbReference type="NCBI Taxonomy" id="485918"/>
    <lineage>
        <taxon>Bacteria</taxon>
        <taxon>Pseudomonadati</taxon>
        <taxon>Bacteroidota</taxon>
        <taxon>Chitinophagia</taxon>
        <taxon>Chitinophagales</taxon>
        <taxon>Chitinophagaceae</taxon>
        <taxon>Chitinophaga</taxon>
    </lineage>
</organism>
<dbReference type="InterPro" id="IPR023996">
    <property type="entry name" value="TonB-dep_OMP_SusC/RagA"/>
</dbReference>
<dbReference type="Pfam" id="PF07715">
    <property type="entry name" value="Plug"/>
    <property type="match status" value="1"/>
</dbReference>
<dbReference type="NCBIfam" id="TIGR04057">
    <property type="entry name" value="SusC_RagA_signa"/>
    <property type="match status" value="1"/>
</dbReference>
<evidence type="ECO:0000256" key="4">
    <source>
        <dbReference type="ARBA" id="ARBA00022692"/>
    </source>
</evidence>
<dbReference type="GO" id="GO:0009279">
    <property type="term" value="C:cell outer membrane"/>
    <property type="evidence" value="ECO:0007669"/>
    <property type="project" value="UniProtKB-SubCell"/>
</dbReference>
<feature type="domain" description="TonB-dependent receptor plug" evidence="8">
    <location>
        <begin position="229"/>
        <end position="350"/>
    </location>
</feature>
<dbReference type="InterPro" id="IPR039426">
    <property type="entry name" value="TonB-dep_rcpt-like"/>
</dbReference>
<dbReference type="Gene3D" id="2.170.130.10">
    <property type="entry name" value="TonB-dependent receptor, plug domain"/>
    <property type="match status" value="1"/>
</dbReference>
<evidence type="ECO:0000313" key="9">
    <source>
        <dbReference type="EMBL" id="ACU62545.1"/>
    </source>
</evidence>
<dbReference type="NCBIfam" id="TIGR04056">
    <property type="entry name" value="OMP_RagA_SusC"/>
    <property type="match status" value="1"/>
</dbReference>
<evidence type="ECO:0000313" key="10">
    <source>
        <dbReference type="Proteomes" id="UP000002215"/>
    </source>
</evidence>
<dbReference type="InterPro" id="IPR036942">
    <property type="entry name" value="Beta-barrel_TonB_sf"/>
</dbReference>
<evidence type="ECO:0000256" key="3">
    <source>
        <dbReference type="ARBA" id="ARBA00022452"/>
    </source>
</evidence>